<evidence type="ECO:0000313" key="3">
    <source>
        <dbReference type="Proteomes" id="UP000037460"/>
    </source>
</evidence>
<accession>A0A0M0JB26</accession>
<dbReference type="AlphaFoldDB" id="A0A0M0JB26"/>
<feature type="transmembrane region" description="Helical" evidence="1">
    <location>
        <begin position="6"/>
        <end position="25"/>
    </location>
</feature>
<name>A0A0M0JB26_9EUKA</name>
<reference evidence="3" key="1">
    <citation type="journal article" date="2015" name="PLoS Genet.">
        <title>Genome Sequence and Transcriptome Analyses of Chrysochromulina tobin: Metabolic Tools for Enhanced Algal Fitness in the Prominent Order Prymnesiales (Haptophyceae).</title>
        <authorList>
            <person name="Hovde B.T."/>
            <person name="Deodato C.R."/>
            <person name="Hunsperger H.M."/>
            <person name="Ryken S.A."/>
            <person name="Yost W."/>
            <person name="Jha R.K."/>
            <person name="Patterson J."/>
            <person name="Monnat R.J. Jr."/>
            <person name="Barlow S.B."/>
            <person name="Starkenburg S.R."/>
            <person name="Cattolico R.A."/>
        </authorList>
    </citation>
    <scope>NUCLEOTIDE SEQUENCE</scope>
    <source>
        <strain evidence="3">CCMP291</strain>
    </source>
</reference>
<sequence>MFMFGVPAIVMMFAYGVVLDQLFTFEKAGEKMVYAGIAGIASVQFVVIGFLIYAFNEPIDEEPSAAEGKKTD</sequence>
<dbReference type="Proteomes" id="UP000037460">
    <property type="component" value="Unassembled WGS sequence"/>
</dbReference>
<protein>
    <submittedName>
        <fullName evidence="2">Uncharacterized protein</fullName>
    </submittedName>
</protein>
<dbReference type="EMBL" id="JWZX01003158">
    <property type="protein sequence ID" value="KOO23776.1"/>
    <property type="molecule type" value="Genomic_DNA"/>
</dbReference>
<gene>
    <name evidence="2" type="ORF">Ctob_000867</name>
</gene>
<comment type="caution">
    <text evidence="2">The sequence shown here is derived from an EMBL/GenBank/DDBJ whole genome shotgun (WGS) entry which is preliminary data.</text>
</comment>
<proteinExistence type="predicted"/>
<evidence type="ECO:0000313" key="2">
    <source>
        <dbReference type="EMBL" id="KOO23776.1"/>
    </source>
</evidence>
<keyword evidence="1" id="KW-0472">Membrane</keyword>
<dbReference type="OrthoDB" id="10472040at2759"/>
<keyword evidence="1" id="KW-1133">Transmembrane helix</keyword>
<keyword evidence="3" id="KW-1185">Reference proteome</keyword>
<evidence type="ECO:0000256" key="1">
    <source>
        <dbReference type="SAM" id="Phobius"/>
    </source>
</evidence>
<organism evidence="2 3">
    <name type="scientific">Chrysochromulina tobinii</name>
    <dbReference type="NCBI Taxonomy" id="1460289"/>
    <lineage>
        <taxon>Eukaryota</taxon>
        <taxon>Haptista</taxon>
        <taxon>Haptophyta</taxon>
        <taxon>Prymnesiophyceae</taxon>
        <taxon>Prymnesiales</taxon>
        <taxon>Chrysochromulinaceae</taxon>
        <taxon>Chrysochromulina</taxon>
    </lineage>
</organism>
<keyword evidence="1" id="KW-0812">Transmembrane</keyword>
<feature type="transmembrane region" description="Helical" evidence="1">
    <location>
        <begin position="32"/>
        <end position="55"/>
    </location>
</feature>